<organism evidence="2 3">
    <name type="scientific">Rotaria magnacalcarata</name>
    <dbReference type="NCBI Taxonomy" id="392030"/>
    <lineage>
        <taxon>Eukaryota</taxon>
        <taxon>Metazoa</taxon>
        <taxon>Spiralia</taxon>
        <taxon>Gnathifera</taxon>
        <taxon>Rotifera</taxon>
        <taxon>Eurotatoria</taxon>
        <taxon>Bdelloidea</taxon>
        <taxon>Philodinida</taxon>
        <taxon>Philodinidae</taxon>
        <taxon>Rotaria</taxon>
    </lineage>
</organism>
<feature type="compositionally biased region" description="Polar residues" evidence="1">
    <location>
        <begin position="1"/>
        <end position="19"/>
    </location>
</feature>
<dbReference type="AlphaFoldDB" id="A0A8S3KER4"/>
<comment type="caution">
    <text evidence="2">The sequence shown here is derived from an EMBL/GenBank/DDBJ whole genome shotgun (WGS) entry which is preliminary data.</text>
</comment>
<dbReference type="Proteomes" id="UP000676336">
    <property type="component" value="Unassembled WGS sequence"/>
</dbReference>
<proteinExistence type="predicted"/>
<evidence type="ECO:0000313" key="3">
    <source>
        <dbReference type="Proteomes" id="UP000676336"/>
    </source>
</evidence>
<feature type="non-terminal residue" evidence="2">
    <location>
        <position position="1"/>
    </location>
</feature>
<dbReference type="EMBL" id="CAJOBI010369978">
    <property type="protein sequence ID" value="CAF5229389.1"/>
    <property type="molecule type" value="Genomic_DNA"/>
</dbReference>
<sequence>SNVTIESASLNQQFSTNKPLHSRRNCRSSSARTRRN</sequence>
<protein>
    <submittedName>
        <fullName evidence="2">Uncharacterized protein</fullName>
    </submittedName>
</protein>
<reference evidence="2" key="1">
    <citation type="submission" date="2021-02" db="EMBL/GenBank/DDBJ databases">
        <authorList>
            <person name="Nowell W R."/>
        </authorList>
    </citation>
    <scope>NUCLEOTIDE SEQUENCE</scope>
</reference>
<gene>
    <name evidence="2" type="ORF">SMN809_LOCUS86309</name>
</gene>
<accession>A0A8S3KER4</accession>
<feature type="compositionally biased region" description="Basic residues" evidence="1">
    <location>
        <begin position="20"/>
        <end position="36"/>
    </location>
</feature>
<evidence type="ECO:0000256" key="1">
    <source>
        <dbReference type="SAM" id="MobiDB-lite"/>
    </source>
</evidence>
<feature type="region of interest" description="Disordered" evidence="1">
    <location>
        <begin position="1"/>
        <end position="36"/>
    </location>
</feature>
<name>A0A8S3KER4_9BILA</name>
<evidence type="ECO:0000313" key="2">
    <source>
        <dbReference type="EMBL" id="CAF5229389.1"/>
    </source>
</evidence>